<name>A0A7W9PFL2_9NOCA</name>
<evidence type="ECO:0000256" key="1">
    <source>
        <dbReference type="SAM" id="MobiDB-lite"/>
    </source>
</evidence>
<feature type="region of interest" description="Disordered" evidence="1">
    <location>
        <begin position="1"/>
        <end position="39"/>
    </location>
</feature>
<organism evidence="2 3">
    <name type="scientific">Nocardia transvalensis</name>
    <dbReference type="NCBI Taxonomy" id="37333"/>
    <lineage>
        <taxon>Bacteria</taxon>
        <taxon>Bacillati</taxon>
        <taxon>Actinomycetota</taxon>
        <taxon>Actinomycetes</taxon>
        <taxon>Mycobacteriales</taxon>
        <taxon>Nocardiaceae</taxon>
        <taxon>Nocardia</taxon>
    </lineage>
</organism>
<proteinExistence type="predicted"/>
<reference evidence="2 3" key="1">
    <citation type="submission" date="2020-08" db="EMBL/GenBank/DDBJ databases">
        <title>Sequencing the genomes of 1000 actinobacteria strains.</title>
        <authorList>
            <person name="Klenk H.-P."/>
        </authorList>
    </citation>
    <scope>NUCLEOTIDE SEQUENCE [LARGE SCALE GENOMIC DNA]</scope>
    <source>
        <strain evidence="2 3">DSM 43582</strain>
    </source>
</reference>
<dbReference type="AlphaFoldDB" id="A0A7W9PFL2"/>
<dbReference type="EMBL" id="JACHIT010000001">
    <property type="protein sequence ID" value="MBB5915247.1"/>
    <property type="molecule type" value="Genomic_DNA"/>
</dbReference>
<evidence type="ECO:0000313" key="2">
    <source>
        <dbReference type="EMBL" id="MBB5915247.1"/>
    </source>
</evidence>
<comment type="caution">
    <text evidence="2">The sequence shown here is derived from an EMBL/GenBank/DDBJ whole genome shotgun (WGS) entry which is preliminary data.</text>
</comment>
<sequence length="57" mass="6201">MITPSPTPLNHTSAVDHIPTPATDSADTQAVRWPDPSPLDHWWTEVMDGALTPTRPA</sequence>
<gene>
    <name evidence="2" type="ORF">BJY24_004114</name>
</gene>
<protein>
    <submittedName>
        <fullName evidence="2">Uncharacterized protein</fullName>
    </submittedName>
</protein>
<keyword evidence="3" id="KW-1185">Reference proteome</keyword>
<dbReference type="Proteomes" id="UP000540412">
    <property type="component" value="Unassembled WGS sequence"/>
</dbReference>
<accession>A0A7W9PFL2</accession>
<evidence type="ECO:0000313" key="3">
    <source>
        <dbReference type="Proteomes" id="UP000540412"/>
    </source>
</evidence>